<dbReference type="EMBL" id="FQYT01000009">
    <property type="protein sequence ID" value="SHI95708.1"/>
    <property type="molecule type" value="Genomic_DNA"/>
</dbReference>
<dbReference type="PANTHER" id="PTHR33993:SF2">
    <property type="entry name" value="VOC DOMAIN-CONTAINING PROTEIN"/>
    <property type="match status" value="1"/>
</dbReference>
<proteinExistence type="predicted"/>
<gene>
    <name evidence="2" type="ORF">SAMN02745691_01118</name>
</gene>
<accession>A0A1M6FDA3</accession>
<dbReference type="RefSeq" id="WP_073993375.1">
    <property type="nucleotide sequence ID" value="NZ_FQYT01000009.1"/>
</dbReference>
<name>A0A1M6FDA3_9FIRM</name>
<dbReference type="Proteomes" id="UP000184342">
    <property type="component" value="Unassembled WGS sequence"/>
</dbReference>
<keyword evidence="3" id="KW-1185">Reference proteome</keyword>
<feature type="domain" description="Glyoxalase/Bleomycin resistance-like N-terminal" evidence="1">
    <location>
        <begin position="3"/>
        <end position="43"/>
    </location>
</feature>
<dbReference type="SUPFAM" id="SSF54593">
    <property type="entry name" value="Glyoxalase/Bleomycin resistance protein/Dihydroxybiphenyl dioxygenase"/>
    <property type="match status" value="1"/>
</dbReference>
<dbReference type="Pfam" id="PF22677">
    <property type="entry name" value="Ble-like_N"/>
    <property type="match status" value="1"/>
</dbReference>
<dbReference type="PANTHER" id="PTHR33993">
    <property type="entry name" value="GLYOXALASE-RELATED"/>
    <property type="match status" value="1"/>
</dbReference>
<dbReference type="AlphaFoldDB" id="A0A1M6FDA3"/>
<evidence type="ECO:0000313" key="3">
    <source>
        <dbReference type="Proteomes" id="UP000184342"/>
    </source>
</evidence>
<dbReference type="CDD" id="cd07247">
    <property type="entry name" value="SgaA_N_like"/>
    <property type="match status" value="1"/>
</dbReference>
<evidence type="ECO:0000259" key="1">
    <source>
        <dbReference type="Pfam" id="PF22677"/>
    </source>
</evidence>
<evidence type="ECO:0000313" key="2">
    <source>
        <dbReference type="EMBL" id="SHI95708.1"/>
    </source>
</evidence>
<dbReference type="OrthoDB" id="9804235at2"/>
<sequence>MPTIVHFDIAADDTARAKAFYETLFDWNFTSTPGFPDFYLIETKGQDGSPGVGGGLGLRGEPSQRITNYIGVASVDAYCEKVEILGGRVIQSKMPVPGWGYLAVCMDTEGNAFGLWQEEKKG</sequence>
<protein>
    <recommendedName>
        <fullName evidence="1">Glyoxalase/Bleomycin resistance-like N-terminal domain-containing protein</fullName>
    </recommendedName>
</protein>
<reference evidence="2 3" key="1">
    <citation type="submission" date="2016-11" db="EMBL/GenBank/DDBJ databases">
        <authorList>
            <person name="Jaros S."/>
            <person name="Januszkiewicz K."/>
            <person name="Wedrychowicz H."/>
        </authorList>
    </citation>
    <scope>NUCLEOTIDE SEQUENCE [LARGE SCALE GENOMIC DNA]</scope>
    <source>
        <strain evidence="2 3">DSM 15970</strain>
    </source>
</reference>
<dbReference type="STRING" id="1122934.SAMN02745691_01118"/>
<dbReference type="InterPro" id="IPR029068">
    <property type="entry name" value="Glyas_Bleomycin-R_OHBP_Dase"/>
</dbReference>
<organism evidence="2 3">
    <name type="scientific">Parasporobacterium paucivorans DSM 15970</name>
    <dbReference type="NCBI Taxonomy" id="1122934"/>
    <lineage>
        <taxon>Bacteria</taxon>
        <taxon>Bacillati</taxon>
        <taxon>Bacillota</taxon>
        <taxon>Clostridia</taxon>
        <taxon>Lachnospirales</taxon>
        <taxon>Lachnospiraceae</taxon>
        <taxon>Parasporobacterium</taxon>
    </lineage>
</organism>
<dbReference type="InterPro" id="IPR052164">
    <property type="entry name" value="Anthracycline_SecMetBiosynth"/>
</dbReference>
<dbReference type="Gene3D" id="3.10.180.10">
    <property type="entry name" value="2,3-Dihydroxybiphenyl 1,2-Dioxygenase, domain 1"/>
    <property type="match status" value="1"/>
</dbReference>
<dbReference type="InterPro" id="IPR053863">
    <property type="entry name" value="Glyoxy/Ble-like_N"/>
</dbReference>